<reference evidence="3" key="1">
    <citation type="submission" date="2019-08" db="EMBL/GenBank/DDBJ databases">
        <authorList>
            <person name="Kucharzyk K."/>
            <person name="Murdoch R.W."/>
            <person name="Higgins S."/>
            <person name="Loffler F."/>
        </authorList>
    </citation>
    <scope>NUCLEOTIDE SEQUENCE</scope>
</reference>
<dbReference type="PANTHER" id="PTHR43546">
    <property type="entry name" value="UPF0173 METAL-DEPENDENT HYDROLASE MJ1163-RELATED"/>
    <property type="match status" value="1"/>
</dbReference>
<dbReference type="InterPro" id="IPR022877">
    <property type="entry name" value="UPF0173"/>
</dbReference>
<keyword evidence="1" id="KW-0378">Hydrolase</keyword>
<organism evidence="3">
    <name type="scientific">bioreactor metagenome</name>
    <dbReference type="NCBI Taxonomy" id="1076179"/>
    <lineage>
        <taxon>unclassified sequences</taxon>
        <taxon>metagenomes</taxon>
        <taxon>ecological metagenomes</taxon>
    </lineage>
</organism>
<dbReference type="InterPro" id="IPR001279">
    <property type="entry name" value="Metallo-B-lactamas"/>
</dbReference>
<evidence type="ECO:0000259" key="2">
    <source>
        <dbReference type="SMART" id="SM00849"/>
    </source>
</evidence>
<dbReference type="InterPro" id="IPR050114">
    <property type="entry name" value="UPF0173_UPF0282_UlaG_hydrolase"/>
</dbReference>
<accession>A0A644YQQ9</accession>
<dbReference type="GO" id="GO:0016787">
    <property type="term" value="F:hydrolase activity"/>
    <property type="evidence" value="ECO:0007669"/>
    <property type="project" value="UniProtKB-KW"/>
</dbReference>
<gene>
    <name evidence="3" type="ORF">SDC9_77386</name>
</gene>
<dbReference type="EMBL" id="VSSQ01005903">
    <property type="protein sequence ID" value="MPM30836.1"/>
    <property type="molecule type" value="Genomic_DNA"/>
</dbReference>
<proteinExistence type="inferred from homology"/>
<protein>
    <recommendedName>
        <fullName evidence="2">Metallo-beta-lactamase domain-containing protein</fullName>
    </recommendedName>
</protein>
<name>A0A644YQQ9_9ZZZZ</name>
<dbReference type="SMART" id="SM00849">
    <property type="entry name" value="Lactamase_B"/>
    <property type="match status" value="1"/>
</dbReference>
<dbReference type="InterPro" id="IPR036866">
    <property type="entry name" value="RibonucZ/Hydroxyglut_hydro"/>
</dbReference>
<dbReference type="AlphaFoldDB" id="A0A644YQQ9"/>
<comment type="caution">
    <text evidence="3">The sequence shown here is derived from an EMBL/GenBank/DDBJ whole genome shotgun (WGS) entry which is preliminary data.</text>
</comment>
<dbReference type="PANTHER" id="PTHR43546:SF3">
    <property type="entry name" value="UPF0173 METAL-DEPENDENT HYDROLASE MJ1163"/>
    <property type="match status" value="1"/>
</dbReference>
<dbReference type="NCBIfam" id="NF001911">
    <property type="entry name" value="PRK00685.1"/>
    <property type="match status" value="1"/>
</dbReference>
<feature type="domain" description="Metallo-beta-lactamase" evidence="2">
    <location>
        <begin position="8"/>
        <end position="184"/>
    </location>
</feature>
<evidence type="ECO:0000256" key="1">
    <source>
        <dbReference type="ARBA" id="ARBA00022801"/>
    </source>
</evidence>
<sequence length="222" mass="23995">MKKFHYVHHACFILENENDAIIFDPFLDGNPSGIKPSDIKVSHILVSHAHADHLGSAIEIAQKNKALIISTAEIANMVAEKGCAAHGMHIGGSYVFPFGKVRITPAFHGAGIAGGHACGFIVDFYGTTIYFAGDTSLFGDMKLLGELENIDYAVLPIGDNYTMGPADAVKAVEMLHPKEVIPVHYNTWPVIAQDPAKFKQEVEQKTSAKVLIVKPGSSIELN</sequence>
<evidence type="ECO:0000313" key="3">
    <source>
        <dbReference type="EMBL" id="MPM30836.1"/>
    </source>
</evidence>
<dbReference type="Pfam" id="PF12706">
    <property type="entry name" value="Lactamase_B_2"/>
    <property type="match status" value="1"/>
</dbReference>
<dbReference type="HAMAP" id="MF_00457">
    <property type="entry name" value="UPF0173"/>
    <property type="match status" value="1"/>
</dbReference>
<dbReference type="Gene3D" id="3.60.15.10">
    <property type="entry name" value="Ribonuclease Z/Hydroxyacylglutathione hydrolase-like"/>
    <property type="match status" value="1"/>
</dbReference>
<dbReference type="SUPFAM" id="SSF56281">
    <property type="entry name" value="Metallo-hydrolase/oxidoreductase"/>
    <property type="match status" value="1"/>
</dbReference>